<dbReference type="Pfam" id="PF03564">
    <property type="entry name" value="DUF1759"/>
    <property type="match status" value="1"/>
</dbReference>
<accession>A0AAD9V9D7</accession>
<evidence type="ECO:0000313" key="1">
    <source>
        <dbReference type="EMBL" id="KAK2565610.1"/>
    </source>
</evidence>
<reference evidence="1" key="2">
    <citation type="journal article" date="2023" name="Science">
        <title>Genomic signatures of disease resistance in endangered staghorn corals.</title>
        <authorList>
            <person name="Vollmer S.V."/>
            <person name="Selwyn J.D."/>
            <person name="Despard B.A."/>
            <person name="Roesel C.L."/>
        </authorList>
    </citation>
    <scope>NUCLEOTIDE SEQUENCE</scope>
    <source>
        <strain evidence="1">K2</strain>
    </source>
</reference>
<dbReference type="EMBL" id="JARQWQ010000019">
    <property type="protein sequence ID" value="KAK2565610.1"/>
    <property type="molecule type" value="Genomic_DNA"/>
</dbReference>
<dbReference type="Proteomes" id="UP001249851">
    <property type="component" value="Unassembled WGS sequence"/>
</dbReference>
<evidence type="ECO:0000313" key="2">
    <source>
        <dbReference type="Proteomes" id="UP001249851"/>
    </source>
</evidence>
<gene>
    <name evidence="1" type="ORF">P5673_010738</name>
</gene>
<name>A0AAD9V9D7_ACRCE</name>
<keyword evidence="2" id="KW-1185">Reference proteome</keyword>
<dbReference type="PANTHER" id="PTHR47331">
    <property type="entry name" value="PHD-TYPE DOMAIN-CONTAINING PROTEIN"/>
    <property type="match status" value="1"/>
</dbReference>
<dbReference type="PANTHER" id="PTHR47331:SF1">
    <property type="entry name" value="GAG-LIKE PROTEIN"/>
    <property type="match status" value="1"/>
</dbReference>
<dbReference type="InterPro" id="IPR005312">
    <property type="entry name" value="DUF1759"/>
</dbReference>
<proteinExistence type="predicted"/>
<comment type="caution">
    <text evidence="1">The sequence shown here is derived from an EMBL/GenBank/DDBJ whole genome shotgun (WGS) entry which is preliminary data.</text>
</comment>
<reference evidence="1" key="1">
    <citation type="journal article" date="2023" name="G3 (Bethesda)">
        <title>Whole genome assembly and annotation of the endangered Caribbean coral Acropora cervicornis.</title>
        <authorList>
            <person name="Selwyn J.D."/>
            <person name="Vollmer S.V."/>
        </authorList>
    </citation>
    <scope>NUCLEOTIDE SEQUENCE</scope>
    <source>
        <strain evidence="1">K2</strain>
    </source>
</reference>
<organism evidence="1 2">
    <name type="scientific">Acropora cervicornis</name>
    <name type="common">Staghorn coral</name>
    <dbReference type="NCBI Taxonomy" id="6130"/>
    <lineage>
        <taxon>Eukaryota</taxon>
        <taxon>Metazoa</taxon>
        <taxon>Cnidaria</taxon>
        <taxon>Anthozoa</taxon>
        <taxon>Hexacorallia</taxon>
        <taxon>Scleractinia</taxon>
        <taxon>Astrocoeniina</taxon>
        <taxon>Acroporidae</taxon>
        <taxon>Acropora</taxon>
    </lineage>
</organism>
<sequence length="453" mass="51192">MQYFLKSLVTKRAKDAIEKIDAVGEAYPEAIGALKARFNRPQAIHRTHARALLNVKPSKDGSSAELRQLHDTLQHHLRSMKVLGQLDFERFITALGESNLNLVAMTFTQKEKEVPDYHQLLEFLDLRLTATELTTHYTDHKKPQASCGKFKTNPSGSIPRPVSVYATSAQTRCPACSSSRHCLAYCENFKEKTLAEKRDFVLAQGLMFNCLKLKHIGKHCPSPNTCLKCNKRHQIVIHVDNVNMERAPEVPKQTTSSAVLSMDPKELEQPKTPYFRWVLFGNVSSHQSTSEFTTLHASTSIPSCEETLQKFWTLEEPPKAMLPLLPLDKLVIQDFKEHHRREESGHFIVKLPFKPQRPTLGKSKLQALRLQHDSQFSDYAKVINEYLTLGHAKRVPDDDLKKTPSDSFCLAHHAVYKDSATTPLRIVFDGSMKSTSGVSLNAPHETHLTPPSQ</sequence>
<dbReference type="AlphaFoldDB" id="A0AAD9V9D7"/>
<protein>
    <submittedName>
        <fullName evidence="1">Uncharacterized protein</fullName>
    </submittedName>
</protein>